<dbReference type="PANTHER" id="PTHR43537:SF49">
    <property type="entry name" value="TRANSCRIPTIONAL REGULATORY PROTEIN"/>
    <property type="match status" value="1"/>
</dbReference>
<dbReference type="Proteomes" id="UP000475582">
    <property type="component" value="Unassembled WGS sequence"/>
</dbReference>
<dbReference type="InterPro" id="IPR000524">
    <property type="entry name" value="Tscrpt_reg_HTH_GntR"/>
</dbReference>
<dbReference type="PROSITE" id="PS50949">
    <property type="entry name" value="HTH_GNTR"/>
    <property type="match status" value="1"/>
</dbReference>
<evidence type="ECO:0000313" key="6">
    <source>
        <dbReference type="Proteomes" id="UP000475582"/>
    </source>
</evidence>
<dbReference type="Pfam" id="PF07729">
    <property type="entry name" value="FCD"/>
    <property type="match status" value="1"/>
</dbReference>
<dbReference type="EMBL" id="WNKY01000002">
    <property type="protein sequence ID" value="MTV36679.1"/>
    <property type="molecule type" value="Genomic_DNA"/>
</dbReference>
<dbReference type="Gene3D" id="1.10.10.10">
    <property type="entry name" value="Winged helix-like DNA-binding domain superfamily/Winged helix DNA-binding domain"/>
    <property type="match status" value="1"/>
</dbReference>
<keyword evidence="6" id="KW-1185">Reference proteome</keyword>
<gene>
    <name evidence="5" type="ORF">GM676_03635</name>
</gene>
<keyword evidence="2" id="KW-0238">DNA-binding</keyword>
<dbReference type="SUPFAM" id="SSF46785">
    <property type="entry name" value="Winged helix' DNA-binding domain"/>
    <property type="match status" value="1"/>
</dbReference>
<dbReference type="Pfam" id="PF00392">
    <property type="entry name" value="GntR"/>
    <property type="match status" value="1"/>
</dbReference>
<keyword evidence="1" id="KW-0805">Transcription regulation</keyword>
<feature type="domain" description="HTH gntR-type" evidence="4">
    <location>
        <begin position="5"/>
        <end position="72"/>
    </location>
</feature>
<organism evidence="5 6">
    <name type="scientific">Duganella radicis</name>
    <dbReference type="NCBI Taxonomy" id="551988"/>
    <lineage>
        <taxon>Bacteria</taxon>
        <taxon>Pseudomonadati</taxon>
        <taxon>Pseudomonadota</taxon>
        <taxon>Betaproteobacteria</taxon>
        <taxon>Burkholderiales</taxon>
        <taxon>Oxalobacteraceae</taxon>
        <taxon>Telluria group</taxon>
        <taxon>Duganella</taxon>
    </lineage>
</organism>
<dbReference type="PRINTS" id="PR00035">
    <property type="entry name" value="HTHGNTR"/>
</dbReference>
<dbReference type="InterPro" id="IPR036388">
    <property type="entry name" value="WH-like_DNA-bd_sf"/>
</dbReference>
<dbReference type="InterPro" id="IPR036390">
    <property type="entry name" value="WH_DNA-bd_sf"/>
</dbReference>
<dbReference type="AlphaFoldDB" id="A0A6L6PDA9"/>
<reference evidence="5 6" key="1">
    <citation type="submission" date="2019-11" db="EMBL/GenBank/DDBJ databases">
        <title>Type strains purchased from KCTC, JCM and DSMZ.</title>
        <authorList>
            <person name="Lu H."/>
        </authorList>
    </citation>
    <scope>NUCLEOTIDE SEQUENCE [LARGE SCALE GENOMIC DNA]</scope>
    <source>
        <strain evidence="5 6">KCTC 22382</strain>
    </source>
</reference>
<protein>
    <submittedName>
        <fullName evidence="5">FCD domain-containing protein</fullName>
    </submittedName>
</protein>
<dbReference type="GO" id="GO:0003677">
    <property type="term" value="F:DNA binding"/>
    <property type="evidence" value="ECO:0007669"/>
    <property type="project" value="UniProtKB-KW"/>
</dbReference>
<dbReference type="Gene3D" id="1.20.120.530">
    <property type="entry name" value="GntR ligand-binding domain-like"/>
    <property type="match status" value="1"/>
</dbReference>
<dbReference type="SUPFAM" id="SSF48008">
    <property type="entry name" value="GntR ligand-binding domain-like"/>
    <property type="match status" value="1"/>
</dbReference>
<evidence type="ECO:0000256" key="2">
    <source>
        <dbReference type="ARBA" id="ARBA00023125"/>
    </source>
</evidence>
<dbReference type="GO" id="GO:0003700">
    <property type="term" value="F:DNA-binding transcription factor activity"/>
    <property type="evidence" value="ECO:0007669"/>
    <property type="project" value="InterPro"/>
</dbReference>
<proteinExistence type="predicted"/>
<comment type="caution">
    <text evidence="5">The sequence shown here is derived from an EMBL/GenBank/DDBJ whole genome shotgun (WGS) entry which is preliminary data.</text>
</comment>
<dbReference type="SMART" id="SM00895">
    <property type="entry name" value="FCD"/>
    <property type="match status" value="1"/>
</dbReference>
<dbReference type="SMART" id="SM00345">
    <property type="entry name" value="HTH_GNTR"/>
    <property type="match status" value="1"/>
</dbReference>
<dbReference type="PANTHER" id="PTHR43537">
    <property type="entry name" value="TRANSCRIPTIONAL REGULATOR, GNTR FAMILY"/>
    <property type="match status" value="1"/>
</dbReference>
<evidence type="ECO:0000259" key="4">
    <source>
        <dbReference type="PROSITE" id="PS50949"/>
    </source>
</evidence>
<evidence type="ECO:0000256" key="1">
    <source>
        <dbReference type="ARBA" id="ARBA00023015"/>
    </source>
</evidence>
<sequence>MKTMTTHSATLREQIEEMIAVGELKPGQHLDETELATRFGVSRTPIRETLIQLSSMGLVVIRPRRGAIVAELGPQQLVEMFEVMSELESTCGRLAARRMTPEEQQALLAAHQACQEALDAQEPDVYYYRNEVFHEAIYAGSHNQFLIEQTRALYRRLRPYRRLQLRVRNRLATSWNEHDGVVKAILEGDGDRAAQLLREHVMIQGQRFSDLMASLPQLRQDVA</sequence>
<accession>A0A6L6PDA9</accession>
<dbReference type="InterPro" id="IPR008920">
    <property type="entry name" value="TF_FadR/GntR_C"/>
</dbReference>
<evidence type="ECO:0000313" key="5">
    <source>
        <dbReference type="EMBL" id="MTV36679.1"/>
    </source>
</evidence>
<evidence type="ECO:0000256" key="3">
    <source>
        <dbReference type="ARBA" id="ARBA00023163"/>
    </source>
</evidence>
<name>A0A6L6PDA9_9BURK</name>
<dbReference type="OrthoDB" id="5343379at2"/>
<dbReference type="RefSeq" id="WP_155462034.1">
    <property type="nucleotide sequence ID" value="NZ_WNKY01000002.1"/>
</dbReference>
<dbReference type="InterPro" id="IPR011711">
    <property type="entry name" value="GntR_C"/>
</dbReference>
<dbReference type="CDD" id="cd07377">
    <property type="entry name" value="WHTH_GntR"/>
    <property type="match status" value="1"/>
</dbReference>
<keyword evidence="3" id="KW-0804">Transcription</keyword>